<organism evidence="2 3">
    <name type="scientific">Klenkia brasiliensis</name>
    <dbReference type="NCBI Taxonomy" id="333142"/>
    <lineage>
        <taxon>Bacteria</taxon>
        <taxon>Bacillati</taxon>
        <taxon>Actinomycetota</taxon>
        <taxon>Actinomycetes</taxon>
        <taxon>Geodermatophilales</taxon>
        <taxon>Geodermatophilaceae</taxon>
        <taxon>Klenkia</taxon>
    </lineage>
</organism>
<dbReference type="RefSeq" id="WP_091062252.1">
    <property type="nucleotide sequence ID" value="NZ_FNCF01000003.1"/>
</dbReference>
<name>A0A1G7SQ67_9ACTN</name>
<dbReference type="Proteomes" id="UP000198863">
    <property type="component" value="Unassembled WGS sequence"/>
</dbReference>
<dbReference type="InterPro" id="IPR002125">
    <property type="entry name" value="CMP_dCMP_dom"/>
</dbReference>
<evidence type="ECO:0000313" key="3">
    <source>
        <dbReference type="Proteomes" id="UP000198863"/>
    </source>
</evidence>
<evidence type="ECO:0000313" key="2">
    <source>
        <dbReference type="EMBL" id="SDG25256.1"/>
    </source>
</evidence>
<dbReference type="PANTHER" id="PTHR11079:SF179">
    <property type="entry name" value="TRNA(ADENINE(34)) DEAMINASE, CHLOROPLASTIC"/>
    <property type="match status" value="1"/>
</dbReference>
<proteinExistence type="predicted"/>
<protein>
    <submittedName>
        <fullName evidence="2">Cytidine and deoxycytidylate deaminase zinc-binding region</fullName>
    </submittedName>
</protein>
<dbReference type="Gene3D" id="3.40.140.10">
    <property type="entry name" value="Cytidine Deaminase, domain 2"/>
    <property type="match status" value="1"/>
</dbReference>
<dbReference type="PROSITE" id="PS51747">
    <property type="entry name" value="CYT_DCMP_DEAMINASES_2"/>
    <property type="match status" value="1"/>
</dbReference>
<dbReference type="GO" id="GO:0003824">
    <property type="term" value="F:catalytic activity"/>
    <property type="evidence" value="ECO:0007669"/>
    <property type="project" value="InterPro"/>
</dbReference>
<dbReference type="CDD" id="cd01285">
    <property type="entry name" value="nucleoside_deaminase"/>
    <property type="match status" value="1"/>
</dbReference>
<sequence length="161" mass="17103">MTLSGTDRTHLARCVELAEQALDAGDEPFGSVLVAADGTVLAEDRNRVAGGDATRHPEFELARWAAEHVPADQRPAATVYTSGEHCPMCSAAHAWVGLGRIVYASSSAQLAQWLQELGVAPGPVATLPVRTVAPGIPVDGPDEELSARVRELHVRLHRSRG</sequence>
<dbReference type="PANTHER" id="PTHR11079">
    <property type="entry name" value="CYTOSINE DEAMINASE FAMILY MEMBER"/>
    <property type="match status" value="1"/>
</dbReference>
<dbReference type="SUPFAM" id="SSF53927">
    <property type="entry name" value="Cytidine deaminase-like"/>
    <property type="match status" value="1"/>
</dbReference>
<dbReference type="OrthoDB" id="9802676at2"/>
<gene>
    <name evidence="2" type="ORF">SAMN05660324_2122</name>
</gene>
<keyword evidence="3" id="KW-1185">Reference proteome</keyword>
<reference evidence="3" key="1">
    <citation type="submission" date="2016-10" db="EMBL/GenBank/DDBJ databases">
        <authorList>
            <person name="Varghese N."/>
            <person name="Submissions S."/>
        </authorList>
    </citation>
    <scope>NUCLEOTIDE SEQUENCE [LARGE SCALE GENOMIC DNA]</scope>
    <source>
        <strain evidence="3">DSM 44526</strain>
    </source>
</reference>
<dbReference type="AlphaFoldDB" id="A0A1G7SQ67"/>
<evidence type="ECO:0000259" key="1">
    <source>
        <dbReference type="PROSITE" id="PS51747"/>
    </source>
</evidence>
<dbReference type="EMBL" id="FNCF01000003">
    <property type="protein sequence ID" value="SDG25256.1"/>
    <property type="molecule type" value="Genomic_DNA"/>
</dbReference>
<dbReference type="InterPro" id="IPR016193">
    <property type="entry name" value="Cytidine_deaminase-like"/>
</dbReference>
<feature type="domain" description="CMP/dCMP-type deaminase" evidence="1">
    <location>
        <begin position="5"/>
        <end position="121"/>
    </location>
</feature>
<accession>A0A1G7SQ67</accession>
<dbReference type="Pfam" id="PF00383">
    <property type="entry name" value="dCMP_cyt_deam_1"/>
    <property type="match status" value="1"/>
</dbReference>